<evidence type="ECO:0000256" key="6">
    <source>
        <dbReference type="ARBA" id="ARBA00022958"/>
    </source>
</evidence>
<feature type="transmembrane region" description="Helical" evidence="10">
    <location>
        <begin position="12"/>
        <end position="33"/>
    </location>
</feature>
<comment type="caution">
    <text evidence="11">The sequence shown here is derived from an EMBL/GenBank/DDBJ whole genome shotgun (WGS) entry which is preliminary data.</text>
</comment>
<reference evidence="11" key="1">
    <citation type="submission" date="2020-11" db="EMBL/GenBank/DDBJ databases">
        <title>Halonatronomonas betainensis gen. nov., sp. nov. a novel haloalkaliphilic representative of the family Halanaerobiacae capable of betaine degradation.</title>
        <authorList>
            <person name="Boltyanskaya Y."/>
            <person name="Kevbrin V."/>
            <person name="Detkova E."/>
            <person name="Grouzdev D.S."/>
            <person name="Koziaeva V."/>
            <person name="Zhilina T."/>
        </authorList>
    </citation>
    <scope>NUCLEOTIDE SEQUENCE</scope>
    <source>
        <strain evidence="11">Z-7014</strain>
    </source>
</reference>
<name>A0A931AXJ3_9FIRM</name>
<dbReference type="InterPro" id="IPR004772">
    <property type="entry name" value="TrkH"/>
</dbReference>
<evidence type="ECO:0000256" key="5">
    <source>
        <dbReference type="ARBA" id="ARBA00022692"/>
    </source>
</evidence>
<dbReference type="InterPro" id="IPR003445">
    <property type="entry name" value="Cat_transpt"/>
</dbReference>
<dbReference type="PANTHER" id="PTHR32024:SF1">
    <property type="entry name" value="KTR SYSTEM POTASSIUM UPTAKE PROTEIN B"/>
    <property type="match status" value="1"/>
</dbReference>
<feature type="transmembrane region" description="Helical" evidence="10">
    <location>
        <begin position="45"/>
        <end position="66"/>
    </location>
</feature>
<dbReference type="GO" id="GO:0015379">
    <property type="term" value="F:potassium:chloride symporter activity"/>
    <property type="evidence" value="ECO:0007669"/>
    <property type="project" value="InterPro"/>
</dbReference>
<dbReference type="EMBL" id="JADPIE010000003">
    <property type="protein sequence ID" value="MBF8436643.1"/>
    <property type="molecule type" value="Genomic_DNA"/>
</dbReference>
<dbReference type="GO" id="GO:0005886">
    <property type="term" value="C:plasma membrane"/>
    <property type="evidence" value="ECO:0007669"/>
    <property type="project" value="UniProtKB-SubCell"/>
</dbReference>
<evidence type="ECO:0000256" key="3">
    <source>
        <dbReference type="ARBA" id="ARBA00022475"/>
    </source>
</evidence>
<evidence type="ECO:0000256" key="4">
    <source>
        <dbReference type="ARBA" id="ARBA00022538"/>
    </source>
</evidence>
<accession>A0A931AXJ3</accession>
<dbReference type="Proteomes" id="UP000621436">
    <property type="component" value="Unassembled WGS sequence"/>
</dbReference>
<feature type="transmembrane region" description="Helical" evidence="10">
    <location>
        <begin position="347"/>
        <end position="371"/>
    </location>
</feature>
<evidence type="ECO:0000256" key="10">
    <source>
        <dbReference type="SAM" id="Phobius"/>
    </source>
</evidence>
<organism evidence="11 12">
    <name type="scientific">Halonatronomonas betaini</name>
    <dbReference type="NCBI Taxonomy" id="2778430"/>
    <lineage>
        <taxon>Bacteria</taxon>
        <taxon>Bacillati</taxon>
        <taxon>Bacillota</taxon>
        <taxon>Clostridia</taxon>
        <taxon>Halanaerobiales</taxon>
        <taxon>Halarsenatibacteraceae</taxon>
        <taxon>Halonatronomonas</taxon>
    </lineage>
</organism>
<feature type="transmembrane region" description="Helical" evidence="10">
    <location>
        <begin position="129"/>
        <end position="150"/>
    </location>
</feature>
<feature type="transmembrane region" description="Helical" evidence="10">
    <location>
        <begin position="162"/>
        <end position="181"/>
    </location>
</feature>
<dbReference type="PANTHER" id="PTHR32024">
    <property type="entry name" value="TRK SYSTEM POTASSIUM UPTAKE PROTEIN TRKG-RELATED"/>
    <property type="match status" value="1"/>
</dbReference>
<evidence type="ECO:0000256" key="2">
    <source>
        <dbReference type="ARBA" id="ARBA00022448"/>
    </source>
</evidence>
<dbReference type="Pfam" id="PF02386">
    <property type="entry name" value="TrkH"/>
    <property type="match status" value="1"/>
</dbReference>
<keyword evidence="12" id="KW-1185">Reference proteome</keyword>
<gene>
    <name evidence="11" type="ORF">I0Q91_06125</name>
</gene>
<keyword evidence="5 10" id="KW-0812">Transmembrane</keyword>
<dbReference type="RefSeq" id="WP_270453551.1">
    <property type="nucleotide sequence ID" value="NZ_JADPIE010000003.1"/>
</dbReference>
<keyword evidence="2" id="KW-0813">Transport</keyword>
<feature type="transmembrane region" description="Helical" evidence="10">
    <location>
        <begin position="407"/>
        <end position="427"/>
    </location>
</feature>
<proteinExistence type="predicted"/>
<feature type="transmembrane region" description="Helical" evidence="10">
    <location>
        <begin position="193"/>
        <end position="218"/>
    </location>
</feature>
<sequence length="446" mass="48256">MLNKADFSPTNLSPAQFLVLGYFIVISIGTFLLTLPQASTDPGSIGFLTALFTATSATCVTGLIVVNTSTAFTVFGQVVIMVLIQIGGLGIMTMSTLIALILGKKISLKERILIQEDLNQFKISGLLRLIQYVIALTLTIQGIGAVLLFIRLRYDYSIIRSLYFSVFHAVSAFNNAGFDLFGTSLEGYFGDPIINLTVIALIVLGGLGFAVIVELLGWEGKKKFSLQTKLVLTVTSLLTVVSFVIIFILETGNINTIADASIGEKIISSFFLSITPRTAGFNTIPTGALRSTTLFFIVIAMFIGASPGSTGGGIKTTTFGLIIVTAFNKIRNKKDIEFYERRVDYEIVFKALTIILLALGIVLLMTFILTITEDGQFLEILFEVVSAFGTVGLSTGITSELSSIGRVLIIITMFLGRVGPLTLALALGQKVRHGKYRYPQEKIMVG</sequence>
<evidence type="ECO:0000256" key="1">
    <source>
        <dbReference type="ARBA" id="ARBA00004651"/>
    </source>
</evidence>
<evidence type="ECO:0000313" key="11">
    <source>
        <dbReference type="EMBL" id="MBF8436643.1"/>
    </source>
</evidence>
<protein>
    <submittedName>
        <fullName evidence="11">Trk family potassium uptake protein</fullName>
    </submittedName>
</protein>
<keyword evidence="7 10" id="KW-1133">Transmembrane helix</keyword>
<keyword evidence="4" id="KW-0633">Potassium transport</keyword>
<evidence type="ECO:0000313" key="12">
    <source>
        <dbReference type="Proteomes" id="UP000621436"/>
    </source>
</evidence>
<comment type="subcellular location">
    <subcellularLocation>
        <location evidence="1">Cell membrane</location>
        <topology evidence="1">Multi-pass membrane protein</topology>
    </subcellularLocation>
</comment>
<keyword evidence="3" id="KW-1003">Cell membrane</keyword>
<evidence type="ECO:0000256" key="8">
    <source>
        <dbReference type="ARBA" id="ARBA00023065"/>
    </source>
</evidence>
<dbReference type="NCBIfam" id="TIGR00933">
    <property type="entry name" value="2a38"/>
    <property type="match status" value="1"/>
</dbReference>
<keyword evidence="8" id="KW-0406">Ion transport</keyword>
<feature type="transmembrane region" description="Helical" evidence="10">
    <location>
        <begin position="230"/>
        <end position="249"/>
    </location>
</feature>
<keyword evidence="9 10" id="KW-0472">Membrane</keyword>
<feature type="transmembrane region" description="Helical" evidence="10">
    <location>
        <begin position="294"/>
        <end position="327"/>
    </location>
</feature>
<keyword evidence="6" id="KW-0630">Potassium</keyword>
<evidence type="ECO:0000256" key="9">
    <source>
        <dbReference type="ARBA" id="ARBA00023136"/>
    </source>
</evidence>
<dbReference type="AlphaFoldDB" id="A0A931AXJ3"/>
<evidence type="ECO:0000256" key="7">
    <source>
        <dbReference type="ARBA" id="ARBA00022989"/>
    </source>
</evidence>
<feature type="transmembrane region" description="Helical" evidence="10">
    <location>
        <begin position="78"/>
        <end position="102"/>
    </location>
</feature>